<dbReference type="CDD" id="cd05289">
    <property type="entry name" value="MDR_like_2"/>
    <property type="match status" value="2"/>
</dbReference>
<accession>A0A8J5IU18</accession>
<keyword evidence="3" id="KW-1185">Reference proteome</keyword>
<dbReference type="GO" id="GO:0016491">
    <property type="term" value="F:oxidoreductase activity"/>
    <property type="evidence" value="ECO:0007669"/>
    <property type="project" value="InterPro"/>
</dbReference>
<dbReference type="AlphaFoldDB" id="A0A8J5IU18"/>
<dbReference type="PANTHER" id="PTHR11695:SF294">
    <property type="entry name" value="RETICULON-4-INTERACTING PROTEIN 1, MITOCHONDRIAL"/>
    <property type="match status" value="1"/>
</dbReference>
<dbReference type="Pfam" id="PF08240">
    <property type="entry name" value="ADH_N"/>
    <property type="match status" value="2"/>
</dbReference>
<dbReference type="Proteomes" id="UP000709295">
    <property type="component" value="Unassembled WGS sequence"/>
</dbReference>
<evidence type="ECO:0000313" key="2">
    <source>
        <dbReference type="EMBL" id="KAG6967694.1"/>
    </source>
</evidence>
<organism evidence="2 3">
    <name type="scientific">Phytophthora aleatoria</name>
    <dbReference type="NCBI Taxonomy" id="2496075"/>
    <lineage>
        <taxon>Eukaryota</taxon>
        <taxon>Sar</taxon>
        <taxon>Stramenopiles</taxon>
        <taxon>Oomycota</taxon>
        <taxon>Peronosporomycetes</taxon>
        <taxon>Peronosporales</taxon>
        <taxon>Peronosporaceae</taxon>
        <taxon>Phytophthora</taxon>
    </lineage>
</organism>
<proteinExistence type="predicted"/>
<dbReference type="Pfam" id="PF13602">
    <property type="entry name" value="ADH_zinc_N_2"/>
    <property type="match status" value="1"/>
</dbReference>
<dbReference type="SMART" id="SM00829">
    <property type="entry name" value="PKS_ER"/>
    <property type="match status" value="2"/>
</dbReference>
<evidence type="ECO:0000259" key="1">
    <source>
        <dbReference type="SMART" id="SM00829"/>
    </source>
</evidence>
<evidence type="ECO:0000313" key="3">
    <source>
        <dbReference type="Proteomes" id="UP000709295"/>
    </source>
</evidence>
<sequence>MAFPETFRAYQYESYGPLENELKIQSNVPQKKLGAEQVRIKVHSASVNPIDYMLLEAVGQLFLGKAPSANEPFGIGFDAAGEIVDVGKDVKRLKVGDAVYAITPFSAFGTLSEYSVVDEQFVTNPSNLNFDEAASVPLVALTAYQGMFNHAKLQKGETVLILGGSSSVGMYAIQFARAVGARVITTASAEKAEFVKSLGADQVIDCRKEKWLDVKNTGRFVTILPMTQPVKEAEFGAQLISEVHVHPSADKLASITKFIEAKEVKPVIDTVYPFEKALNAYAKLKTQDGLEAMPFPKTYRAYQYENYGALMKELKLHDDIPQAKLGSQQVRIKVRATAVNFIDCMLMEGLGEAFLGKTPSANQPFNIGCDCSGEVIEIGTAAKRLKVGDAIYTMAPFTAFGTLAEYLVLDEEFVAIKPSNLDFNEAAAMPSVALTAYAGMVRHAKLQKGETVLIFGGSSCVGMFAVQFSHATGVRVITTTSSRNVELVQSLRADQIIDYTKEKWLEPHSVDAVYDCGVEPSAWNDGAQLVLKNSGRFIILPMTMPVKESEFGAQLVGEVYNTDPSAEKLDTTTKYIESGKAKHIIATVYPFEKVLDAYAKLKTYHARGKLVVEVEP</sequence>
<gene>
    <name evidence="2" type="ORF">JG688_00006188</name>
</gene>
<dbReference type="EMBL" id="JAENGY010000263">
    <property type="protein sequence ID" value="KAG6967694.1"/>
    <property type="molecule type" value="Genomic_DNA"/>
</dbReference>
<dbReference type="Pfam" id="PF00107">
    <property type="entry name" value="ADH_zinc_N"/>
    <property type="match status" value="1"/>
</dbReference>
<name>A0A8J5IU18_9STRA</name>
<dbReference type="InterPro" id="IPR020843">
    <property type="entry name" value="ER"/>
</dbReference>
<feature type="domain" description="Enoyl reductase (ER)" evidence="1">
    <location>
        <begin position="309"/>
        <end position="612"/>
    </location>
</feature>
<comment type="caution">
    <text evidence="2">The sequence shown here is derived from an EMBL/GenBank/DDBJ whole genome shotgun (WGS) entry which is preliminary data.</text>
</comment>
<dbReference type="PANTHER" id="PTHR11695">
    <property type="entry name" value="ALCOHOL DEHYDROGENASE RELATED"/>
    <property type="match status" value="1"/>
</dbReference>
<protein>
    <recommendedName>
        <fullName evidence="1">Enoyl reductase (ER) domain-containing protein</fullName>
    </recommendedName>
</protein>
<dbReference type="InterPro" id="IPR013149">
    <property type="entry name" value="ADH-like_C"/>
</dbReference>
<reference evidence="2" key="1">
    <citation type="submission" date="2021-01" db="EMBL/GenBank/DDBJ databases">
        <title>Phytophthora aleatoria, a newly-described species from Pinus radiata is distinct from Phytophthora cactorum isolates based on comparative genomics.</title>
        <authorList>
            <person name="Mcdougal R."/>
            <person name="Panda P."/>
            <person name="Williams N."/>
            <person name="Studholme D.J."/>
        </authorList>
    </citation>
    <scope>NUCLEOTIDE SEQUENCE</scope>
    <source>
        <strain evidence="2">NZFS 4037</strain>
    </source>
</reference>
<dbReference type="InterPro" id="IPR013154">
    <property type="entry name" value="ADH-like_N"/>
</dbReference>
<feature type="domain" description="Enoyl reductase (ER)" evidence="1">
    <location>
        <begin position="16"/>
        <end position="290"/>
    </location>
</feature>
<dbReference type="InterPro" id="IPR050700">
    <property type="entry name" value="YIM1/Zinc_Alcohol_DH_Fams"/>
</dbReference>